<dbReference type="InterPro" id="IPR039422">
    <property type="entry name" value="MarR/SlyA-like"/>
</dbReference>
<organism evidence="3 4">
    <name type="scientific">Actinokineospora terrae</name>
    <dbReference type="NCBI Taxonomy" id="155974"/>
    <lineage>
        <taxon>Bacteria</taxon>
        <taxon>Bacillati</taxon>
        <taxon>Actinomycetota</taxon>
        <taxon>Actinomycetes</taxon>
        <taxon>Pseudonocardiales</taxon>
        <taxon>Pseudonocardiaceae</taxon>
        <taxon>Actinokineospora</taxon>
    </lineage>
</organism>
<reference evidence="4" key="1">
    <citation type="submission" date="2016-10" db="EMBL/GenBank/DDBJ databases">
        <authorList>
            <person name="Varghese N."/>
            <person name="Submissions S."/>
        </authorList>
    </citation>
    <scope>NUCLEOTIDE SEQUENCE [LARGE SCALE GENOMIC DNA]</scope>
    <source>
        <strain evidence="4">DSM 44260</strain>
    </source>
</reference>
<dbReference type="Gene3D" id="1.10.10.10">
    <property type="entry name" value="Winged helix-like DNA-binding domain superfamily/Winged helix DNA-binding domain"/>
    <property type="match status" value="1"/>
</dbReference>
<dbReference type="PROSITE" id="PS50995">
    <property type="entry name" value="HTH_MARR_2"/>
    <property type="match status" value="1"/>
</dbReference>
<evidence type="ECO:0000256" key="1">
    <source>
        <dbReference type="SAM" id="MobiDB-lite"/>
    </source>
</evidence>
<keyword evidence="3" id="KW-0238">DNA-binding</keyword>
<evidence type="ECO:0000313" key="3">
    <source>
        <dbReference type="EMBL" id="SES35918.1"/>
    </source>
</evidence>
<dbReference type="GO" id="GO:0006950">
    <property type="term" value="P:response to stress"/>
    <property type="evidence" value="ECO:0007669"/>
    <property type="project" value="TreeGrafter"/>
</dbReference>
<evidence type="ECO:0000313" key="4">
    <source>
        <dbReference type="Proteomes" id="UP000199051"/>
    </source>
</evidence>
<protein>
    <submittedName>
        <fullName evidence="3">DNA-binding transcriptional regulator, MarR family</fullName>
    </submittedName>
</protein>
<accession>A0A1H9WPR7</accession>
<keyword evidence="4" id="KW-1185">Reference proteome</keyword>
<dbReference type="Pfam" id="PF01047">
    <property type="entry name" value="MarR"/>
    <property type="match status" value="1"/>
</dbReference>
<dbReference type="PANTHER" id="PTHR33164">
    <property type="entry name" value="TRANSCRIPTIONAL REGULATOR, MARR FAMILY"/>
    <property type="match status" value="1"/>
</dbReference>
<feature type="compositionally biased region" description="Basic and acidic residues" evidence="1">
    <location>
        <begin position="18"/>
        <end position="27"/>
    </location>
</feature>
<dbReference type="PANTHER" id="PTHR33164:SF106">
    <property type="entry name" value="TRANSCRIPTIONAL REGULATORY PROTEIN"/>
    <property type="match status" value="1"/>
</dbReference>
<evidence type="ECO:0000259" key="2">
    <source>
        <dbReference type="PROSITE" id="PS50995"/>
    </source>
</evidence>
<gene>
    <name evidence="3" type="ORF">SAMN04487818_11161</name>
</gene>
<dbReference type="InterPro" id="IPR036390">
    <property type="entry name" value="WH_DNA-bd_sf"/>
</dbReference>
<dbReference type="InterPro" id="IPR036388">
    <property type="entry name" value="WH-like_DNA-bd_sf"/>
</dbReference>
<dbReference type="GO" id="GO:0003677">
    <property type="term" value="F:DNA binding"/>
    <property type="evidence" value="ECO:0007669"/>
    <property type="project" value="UniProtKB-KW"/>
</dbReference>
<dbReference type="Proteomes" id="UP000199051">
    <property type="component" value="Unassembled WGS sequence"/>
</dbReference>
<dbReference type="SUPFAM" id="SSF46785">
    <property type="entry name" value="Winged helix' DNA-binding domain"/>
    <property type="match status" value="1"/>
</dbReference>
<dbReference type="AlphaFoldDB" id="A0A1H9WPR7"/>
<dbReference type="PRINTS" id="PR00598">
    <property type="entry name" value="HTHMARR"/>
</dbReference>
<dbReference type="InterPro" id="IPR000835">
    <property type="entry name" value="HTH_MarR-typ"/>
</dbReference>
<dbReference type="EMBL" id="FOGI01000011">
    <property type="protein sequence ID" value="SES35918.1"/>
    <property type="molecule type" value="Genomic_DNA"/>
</dbReference>
<feature type="region of interest" description="Disordered" evidence="1">
    <location>
        <begin position="1"/>
        <end position="36"/>
    </location>
</feature>
<dbReference type="STRING" id="155974.SAMN04487818_11161"/>
<feature type="domain" description="HTH marR-type" evidence="2">
    <location>
        <begin position="34"/>
        <end position="182"/>
    </location>
</feature>
<proteinExistence type="predicted"/>
<name>A0A1H9WPR7_9PSEU</name>
<sequence>MISTGPSERGHPVSSSRIRVDAGEDSRGCVSTSPPPVSETMVALALALDRVMVSFAAACGLHPTDLRAVLHVATRDLAYSAGELGAALNLNSASVTALIDRLAGVGLVYRVADTEDRRRVRVELTEVGTDIADAFDRHLHIALRTPEPTTIVSGGPDIAPPISSELNCELDQLVARLRCMVRPVARRRLRART</sequence>
<dbReference type="SMART" id="SM00347">
    <property type="entry name" value="HTH_MARR"/>
    <property type="match status" value="1"/>
</dbReference>
<dbReference type="GO" id="GO:0003700">
    <property type="term" value="F:DNA-binding transcription factor activity"/>
    <property type="evidence" value="ECO:0007669"/>
    <property type="project" value="InterPro"/>
</dbReference>